<keyword evidence="8 9" id="KW-0119">Carbohydrate metabolism</keyword>
<reference evidence="11" key="1">
    <citation type="submission" date="2020-12" db="EMBL/GenBank/DDBJ databases">
        <title>Clostridium thailandense sp. nov., a novel acetogenic bacterium isolated from peat land soil in Thailand.</title>
        <authorList>
            <person name="Chaikitkaew S."/>
            <person name="Birkeland N.K."/>
        </authorList>
    </citation>
    <scope>NUCLEOTIDE SEQUENCE</scope>
    <source>
        <strain evidence="11">PL3</strain>
    </source>
</reference>
<dbReference type="GO" id="GO:0005829">
    <property type="term" value="C:cytosol"/>
    <property type="evidence" value="ECO:0007669"/>
    <property type="project" value="TreeGrafter"/>
</dbReference>
<evidence type="ECO:0000256" key="3">
    <source>
        <dbReference type="ARBA" id="ARBA00009000"/>
    </source>
</evidence>
<name>A0A949TVE8_9CLOT</name>
<protein>
    <recommendedName>
        <fullName evidence="9">1,4-alpha-glucan branching enzyme GlgB</fullName>
        <ecNumber evidence="9">2.4.1.18</ecNumber>
    </recommendedName>
    <alternativeName>
        <fullName evidence="9">1,4-alpha-D-glucan:1,4-alpha-D-glucan 6-glucosyl-transferase</fullName>
    </alternativeName>
    <alternativeName>
        <fullName evidence="9">Alpha-(1-&gt;4)-glucan branching enzyme</fullName>
    </alternativeName>
    <alternativeName>
        <fullName evidence="9">Glycogen branching enzyme</fullName>
        <shortName evidence="9">BE</shortName>
    </alternativeName>
</protein>
<dbReference type="GO" id="GO:0004553">
    <property type="term" value="F:hydrolase activity, hydrolyzing O-glycosyl compounds"/>
    <property type="evidence" value="ECO:0007669"/>
    <property type="project" value="InterPro"/>
</dbReference>
<evidence type="ECO:0000256" key="2">
    <source>
        <dbReference type="ARBA" id="ARBA00004964"/>
    </source>
</evidence>
<dbReference type="Pfam" id="PF02922">
    <property type="entry name" value="CBM_48"/>
    <property type="match status" value="1"/>
</dbReference>
<dbReference type="PIRSF" id="PIRSF000463">
    <property type="entry name" value="GlgB"/>
    <property type="match status" value="1"/>
</dbReference>
<feature type="domain" description="Glycosyl hydrolase family 13 catalytic" evidence="10">
    <location>
        <begin position="180"/>
        <end position="530"/>
    </location>
</feature>
<dbReference type="GO" id="GO:0005978">
    <property type="term" value="P:glycogen biosynthetic process"/>
    <property type="evidence" value="ECO:0007669"/>
    <property type="project" value="UniProtKB-UniRule"/>
</dbReference>
<evidence type="ECO:0000256" key="7">
    <source>
        <dbReference type="ARBA" id="ARBA00023056"/>
    </source>
</evidence>
<evidence type="ECO:0000256" key="1">
    <source>
        <dbReference type="ARBA" id="ARBA00000826"/>
    </source>
</evidence>
<evidence type="ECO:0000256" key="8">
    <source>
        <dbReference type="ARBA" id="ARBA00023277"/>
    </source>
</evidence>
<dbReference type="NCBIfam" id="TIGR01515">
    <property type="entry name" value="branching_enzym"/>
    <property type="match status" value="1"/>
</dbReference>
<dbReference type="EMBL" id="JAEEGC010000070">
    <property type="protein sequence ID" value="MBV7274226.1"/>
    <property type="molecule type" value="Genomic_DNA"/>
</dbReference>
<dbReference type="CDD" id="cd11322">
    <property type="entry name" value="AmyAc_Glg_BE"/>
    <property type="match status" value="1"/>
</dbReference>
<evidence type="ECO:0000256" key="4">
    <source>
        <dbReference type="ARBA" id="ARBA00022600"/>
    </source>
</evidence>
<dbReference type="InterPro" id="IPR006047">
    <property type="entry name" value="GH13_cat_dom"/>
</dbReference>
<keyword evidence="4 9" id="KW-0321">Glycogen metabolism</keyword>
<dbReference type="Pfam" id="PF02806">
    <property type="entry name" value="Alpha-amylase_C"/>
    <property type="match status" value="1"/>
</dbReference>
<feature type="active site" description="Proton donor" evidence="9">
    <location>
        <position position="390"/>
    </location>
</feature>
<evidence type="ECO:0000313" key="11">
    <source>
        <dbReference type="EMBL" id="MBV7274226.1"/>
    </source>
</evidence>
<dbReference type="GO" id="GO:0003844">
    <property type="term" value="F:1,4-alpha-glucan branching enzyme activity"/>
    <property type="evidence" value="ECO:0007669"/>
    <property type="project" value="UniProtKB-UniRule"/>
</dbReference>
<dbReference type="RefSeq" id="WP_218321291.1">
    <property type="nucleotide sequence ID" value="NZ_JAEEGC010000070.1"/>
</dbReference>
<dbReference type="NCBIfam" id="NF008967">
    <property type="entry name" value="PRK12313.1"/>
    <property type="match status" value="1"/>
</dbReference>
<keyword evidence="6 9" id="KW-0808">Transferase</keyword>
<dbReference type="Proteomes" id="UP000694308">
    <property type="component" value="Unassembled WGS sequence"/>
</dbReference>
<evidence type="ECO:0000256" key="9">
    <source>
        <dbReference type="HAMAP-Rule" id="MF_00685"/>
    </source>
</evidence>
<dbReference type="FunFam" id="2.60.40.1180:FF:000002">
    <property type="entry name" value="1,4-alpha-glucan branching enzyme GlgB"/>
    <property type="match status" value="1"/>
</dbReference>
<dbReference type="CDD" id="cd02855">
    <property type="entry name" value="E_set_GBE_prok_N"/>
    <property type="match status" value="1"/>
</dbReference>
<gene>
    <name evidence="9 11" type="primary">glgB</name>
    <name evidence="11" type="ORF">I6U48_15065</name>
</gene>
<feature type="active site" description="Nucleophile" evidence="9">
    <location>
        <position position="337"/>
    </location>
</feature>
<evidence type="ECO:0000256" key="5">
    <source>
        <dbReference type="ARBA" id="ARBA00022676"/>
    </source>
</evidence>
<evidence type="ECO:0000259" key="10">
    <source>
        <dbReference type="SMART" id="SM00642"/>
    </source>
</evidence>
<dbReference type="InterPro" id="IPR044143">
    <property type="entry name" value="GlgB_N_E_set_prok"/>
</dbReference>
<keyword evidence="12" id="KW-1185">Reference proteome</keyword>
<comment type="function">
    <text evidence="9">Catalyzes the formation of the alpha-1,6-glucosidic linkages in glycogen by scission of a 1,4-alpha-linked oligosaccharide from growing alpha-1,4-glucan chains and the subsequent attachment of the oligosaccharide to the alpha-1,6 position.</text>
</comment>
<comment type="catalytic activity">
    <reaction evidence="1 9">
        <text>Transfers a segment of a (1-&gt;4)-alpha-D-glucan chain to a primary hydroxy group in a similar glucan chain.</text>
        <dbReference type="EC" id="2.4.1.18"/>
    </reaction>
</comment>
<comment type="caution">
    <text evidence="11">The sequence shown here is derived from an EMBL/GenBank/DDBJ whole genome shotgun (WGS) entry which is preliminary data.</text>
</comment>
<evidence type="ECO:0000313" key="12">
    <source>
        <dbReference type="Proteomes" id="UP000694308"/>
    </source>
</evidence>
<sequence length="676" mass="80251">MRVKNKVKASGLRIKETSDRISKRKIKSNKPFISNYDIHLFHEGTHYKCYSFMGAHYVREGILWGVRFTTWAPKAKEVRVVGEFNNWESKEKHSFKRLTKEGLWSLFVPGLKENFIYKYEITHENEKKVLKADPYGTYSEKRPNTASRFLKKLSFIWKDKKWLEHRKFQNMYESPINIYEVHLGSWRRNKDGEFLNYKEIGEALASYAKSMGYTHVELMPIMEHPLDDSWGYQLTGYYSVTSRYGDIYDFKYLVNILHKAGIGVILDWVPGHFCKDEHGLYRFDGTPTYEYSDMNKSENRGWGAANFDLGRPEVKSFLISNALFWLREYHVDGLRVDAVANMLYLDYDRKQGEWTPNKYGGNENLEAIQFFKELNTALFREFPNLLMIAEESTSWPMITKPSNIGGLGFNFKWNMGWMNDVLEYISMDPLYRKYNHNYVTFSMMYNYSENFILPISHDEVVHGKKSLVNKMWGNYKDKFSGLRVFMTYMFTHPGKKTTFMGTEFAQFIEWRHYEELEWNLIEEVEMNRITHSFFKNLNRLYREEKALWIYDHKPEGFQWIDADNSNQSIIVFIRKTNKPKETLIVMCNFTPVSYSNYKVGVPYLGEYEEIFNTDSKEYAGSGQLTKSIIQSKDEPWHNQLYNMKIDIPPMAAIIFKANKIHEMKINRSEEKDKQRY</sequence>
<dbReference type="InterPro" id="IPR006048">
    <property type="entry name" value="A-amylase/branching_C"/>
</dbReference>
<dbReference type="PANTHER" id="PTHR43651">
    <property type="entry name" value="1,4-ALPHA-GLUCAN-BRANCHING ENZYME"/>
    <property type="match status" value="1"/>
</dbReference>
<dbReference type="AlphaFoldDB" id="A0A949TVE8"/>
<dbReference type="NCBIfam" id="NF003811">
    <property type="entry name" value="PRK05402.1"/>
    <property type="match status" value="1"/>
</dbReference>
<dbReference type="GO" id="GO:0043169">
    <property type="term" value="F:cation binding"/>
    <property type="evidence" value="ECO:0007669"/>
    <property type="project" value="InterPro"/>
</dbReference>
<dbReference type="SMART" id="SM00642">
    <property type="entry name" value="Aamy"/>
    <property type="match status" value="1"/>
</dbReference>
<dbReference type="PANTHER" id="PTHR43651:SF3">
    <property type="entry name" value="1,4-ALPHA-GLUCAN-BRANCHING ENZYME"/>
    <property type="match status" value="1"/>
</dbReference>
<dbReference type="EC" id="2.4.1.18" evidence="9"/>
<dbReference type="InterPro" id="IPR004193">
    <property type="entry name" value="Glyco_hydro_13_N"/>
</dbReference>
<dbReference type="InterPro" id="IPR006407">
    <property type="entry name" value="GlgB"/>
</dbReference>
<comment type="similarity">
    <text evidence="3 9">Belongs to the glycosyl hydrolase 13 family. GlgB subfamily.</text>
</comment>
<accession>A0A949TVE8</accession>
<dbReference type="FunFam" id="3.20.20.80:FF:000003">
    <property type="entry name" value="1,4-alpha-glucan branching enzyme GlgB"/>
    <property type="match status" value="1"/>
</dbReference>
<proteinExistence type="inferred from homology"/>
<organism evidence="11 12">
    <name type="scientific">Clostridium thailandense</name>
    <dbReference type="NCBI Taxonomy" id="2794346"/>
    <lineage>
        <taxon>Bacteria</taxon>
        <taxon>Bacillati</taxon>
        <taxon>Bacillota</taxon>
        <taxon>Clostridia</taxon>
        <taxon>Eubacteriales</taxon>
        <taxon>Clostridiaceae</taxon>
        <taxon>Clostridium</taxon>
    </lineage>
</organism>
<evidence type="ECO:0000256" key="6">
    <source>
        <dbReference type="ARBA" id="ARBA00022679"/>
    </source>
</evidence>
<dbReference type="Pfam" id="PF00128">
    <property type="entry name" value="Alpha-amylase"/>
    <property type="match status" value="1"/>
</dbReference>
<comment type="pathway">
    <text evidence="2 9">Glycan biosynthesis; glycogen biosynthesis.</text>
</comment>
<keyword evidence="5 9" id="KW-0328">Glycosyltransferase</keyword>
<comment type="subunit">
    <text evidence="9">Monomer.</text>
</comment>
<dbReference type="InterPro" id="IPR037439">
    <property type="entry name" value="Branching_enzy"/>
</dbReference>
<dbReference type="HAMAP" id="MF_00685">
    <property type="entry name" value="GlgB"/>
    <property type="match status" value="1"/>
</dbReference>
<keyword evidence="7 9" id="KW-0320">Glycogen biosynthesis</keyword>